<evidence type="ECO:0000313" key="4">
    <source>
        <dbReference type="EMBL" id="KIE13583.1"/>
    </source>
</evidence>
<sequence length="1338" mass="149004">MSPNLDPPLKIELRLPSTHPELLQGLDLWLDMGLISDAQVRQICQEHLVCRVVLQPQTLPKPQKPVAYNNIEKLRVTPPPPAKRPIPQKPNILAQMLQSLGEELSVRWLLFLGMFLVVLSSGVLAASQWDKFPASGQYGVLLAYTLSFWGVSFWTGKQSNLSLTTRALLIVTLLLVPVNFWAIDSFQLWRNPLNWIVIAIASTVLTAITALSTHNQVFATKKKISKSILLNILGLSYLHWGWQLLGLPLIAVYFATIGTAIASIYRAHYQKNSSSPVNPSSQDNTEKNSPPVQQKSDSSPPTQAKEASINLYTIVIIYALIVLLGRAIFIAKVDIQQLGLALGICGWLVTWLSSPPTPKPKGDFPSPPSHLAWEPLGGILLLLGWLVSVGSPFPWQATAVSCLGLWFFNRRLQHGGVRADVGAIFVIGLETIWLFWRLVPDNFQQSLVTQATQLVGSLNAPWELLSVALFPYVIFMLVLARRFYRVQKAKLAHFAELLALLFGLLLTAIGLANPTLRSVNLVLSTITLWRVSQKHPRTRDYLVYMTQISLVLTICSVVDRLLPTLTHEAWASLLLVIAIAEWLLSPGYEIWQRSAWHMGIALAVLSYVLLWGNANPAWIGSGNGSETWGLLWLATPMTLTGLASWGYKTKTRVAWRSISNIWLSIGSLGLVQLLTLPLTGGRLIGLAVATTLMFVNTYYLRQKSWAVMTVGYGLGAIAALLWQGVPGFPRLSVPGGFLVGAAMIAILWILRSFFDKKNTQKRVDTENKESPVASSTLRQIYAIAFDGWAIALCGAELFLLSAHSLLVYQNLVEPGLLYLISSAIVLSAIVYRSWRQPNDWGFYGIGWCLELLIAGLLGFGEHSLIQIAIANVALGLMTQLLGEWWQRRHQLAKLPNRWHILPLVYGIFGVLLRSQTLTNWTGLSSFAVALIAIGVGRRHQKYKPLVYLGLIGVSVSAYELLLYQLLQASSGAYGDGFIAMSVLGTGIMYAYRVLSPWLLNYLRLTTQELNIVAHIHWVVSSSLLVAACFSPVEAKTLGLGTGLFLIRYAIFQGRTHSEKTPEKAIPLSSIWVYVGLLQIACLRVFAPDTPILELLEKQLLPWEGAIASIVAYFLYILPWETWGWDRTPWRRAAYLLPLIFLWQTKVEVFPISLLVAAGFYAIVAKIDNKFRSIYISLALANWALFRWFIALNFTGGLWYVTPIALSLLYIAQFNPDLKLPSKKANRHLLRLLGCGIICGWAVIFARNEPFIPGIFSLIAIFAGLGLRIRAFLYIGVTAFFITSFYQLVLLSLQYSFFKWVVGLLVGIALLTIAANFETRREQLNALLRNASQQLQAWE</sequence>
<proteinExistence type="predicted"/>
<evidence type="ECO:0000256" key="2">
    <source>
        <dbReference type="SAM" id="Phobius"/>
    </source>
</evidence>
<dbReference type="EMBL" id="JHEG04000001">
    <property type="protein sequence ID" value="KAF3884244.1"/>
    <property type="molecule type" value="Genomic_DNA"/>
</dbReference>
<feature type="transmembrane region" description="Helical" evidence="2">
    <location>
        <begin position="569"/>
        <end position="588"/>
    </location>
</feature>
<keyword evidence="2" id="KW-1133">Transmembrane helix</keyword>
<accession>A0A0C1RD87</accession>
<feature type="transmembrane region" description="Helical" evidence="2">
    <location>
        <begin position="163"/>
        <end position="183"/>
    </location>
</feature>
<name>A0A0C1RD87_9CYAN</name>
<evidence type="ECO:0000313" key="3">
    <source>
        <dbReference type="EMBL" id="KAF3884244.1"/>
    </source>
</evidence>
<feature type="transmembrane region" description="Helical" evidence="2">
    <location>
        <begin position="1070"/>
        <end position="1087"/>
    </location>
</feature>
<feature type="transmembrane region" description="Helical" evidence="2">
    <location>
        <begin position="195"/>
        <end position="212"/>
    </location>
</feature>
<protein>
    <submittedName>
        <fullName evidence="3">DUF2157 domain-containing protein</fullName>
    </submittedName>
</protein>
<feature type="transmembrane region" description="Helical" evidence="2">
    <location>
        <begin position="629"/>
        <end position="647"/>
    </location>
</feature>
<feature type="transmembrane region" description="Helical" evidence="2">
    <location>
        <begin position="1271"/>
        <end position="1290"/>
    </location>
</feature>
<organism evidence="4">
    <name type="scientific">Tolypothrix bouteillei VB521301</name>
    <dbReference type="NCBI Taxonomy" id="1479485"/>
    <lineage>
        <taxon>Bacteria</taxon>
        <taxon>Bacillati</taxon>
        <taxon>Cyanobacteriota</taxon>
        <taxon>Cyanophyceae</taxon>
        <taxon>Nostocales</taxon>
        <taxon>Tolypothrichaceae</taxon>
        <taxon>Tolypothrix</taxon>
    </lineage>
</organism>
<keyword evidence="2" id="KW-0472">Membrane</keyword>
<feature type="transmembrane region" description="Helical" evidence="2">
    <location>
        <begin position="897"/>
        <end position="914"/>
    </location>
</feature>
<feature type="transmembrane region" description="Helical" evidence="2">
    <location>
        <begin position="106"/>
        <end position="126"/>
    </location>
</feature>
<feature type="transmembrane region" description="Helical" evidence="2">
    <location>
        <begin position="972"/>
        <end position="991"/>
    </location>
</feature>
<feature type="transmembrane region" description="Helical" evidence="2">
    <location>
        <begin position="865"/>
        <end position="885"/>
    </location>
</feature>
<feature type="transmembrane region" description="Helical" evidence="2">
    <location>
        <begin position="1250"/>
        <end position="1266"/>
    </location>
</feature>
<feature type="transmembrane region" description="Helical" evidence="2">
    <location>
        <begin position="780"/>
        <end position="803"/>
    </location>
</feature>
<feature type="region of interest" description="Disordered" evidence="1">
    <location>
        <begin position="274"/>
        <end position="302"/>
    </location>
</feature>
<feature type="transmembrane region" description="Helical" evidence="2">
    <location>
        <begin position="1099"/>
        <end position="1119"/>
    </location>
</feature>
<evidence type="ECO:0000256" key="1">
    <source>
        <dbReference type="SAM" id="MobiDB-lite"/>
    </source>
</evidence>
<keyword evidence="2" id="KW-0812">Transmembrane</keyword>
<feature type="transmembrane region" description="Helical" evidence="2">
    <location>
        <begin position="421"/>
        <end position="439"/>
    </location>
</feature>
<feature type="transmembrane region" description="Helical" evidence="2">
    <location>
        <begin position="731"/>
        <end position="750"/>
    </location>
</feature>
<dbReference type="Proteomes" id="UP000029738">
    <property type="component" value="Unassembled WGS sequence"/>
</dbReference>
<feature type="transmembrane region" description="Helical" evidence="2">
    <location>
        <begin position="920"/>
        <end position="936"/>
    </location>
</feature>
<feature type="transmembrane region" description="Helical" evidence="2">
    <location>
        <begin position="841"/>
        <end position="859"/>
    </location>
</feature>
<comment type="caution">
    <text evidence="4">The sequence shown here is derived from an EMBL/GenBank/DDBJ whole genome shotgun (WGS) entry which is preliminary data.</text>
</comment>
<dbReference type="RefSeq" id="WP_050045104.1">
    <property type="nucleotide sequence ID" value="NZ_JHEG04000001.1"/>
</dbReference>
<feature type="transmembrane region" description="Helical" evidence="2">
    <location>
        <begin position="491"/>
        <end position="509"/>
    </location>
</feature>
<gene>
    <name evidence="4" type="ORF">DA73_0202520</name>
    <name evidence="3" type="ORF">DA73_0400001110</name>
</gene>
<feature type="transmembrane region" description="Helical" evidence="2">
    <location>
        <begin position="595"/>
        <end position="614"/>
    </location>
</feature>
<keyword evidence="5" id="KW-1185">Reference proteome</keyword>
<feature type="transmembrane region" description="Helical" evidence="2">
    <location>
        <begin position="1011"/>
        <end position="1032"/>
    </location>
</feature>
<feature type="transmembrane region" description="Helical" evidence="2">
    <location>
        <begin position="1173"/>
        <end position="1190"/>
    </location>
</feature>
<evidence type="ECO:0000313" key="5">
    <source>
        <dbReference type="Proteomes" id="UP000029738"/>
    </source>
</evidence>
<dbReference type="EMBL" id="JHEG02000012">
    <property type="protein sequence ID" value="KIE13583.1"/>
    <property type="molecule type" value="Genomic_DNA"/>
</dbReference>
<feature type="transmembrane region" description="Helical" evidence="2">
    <location>
        <begin position="683"/>
        <end position="700"/>
    </location>
</feature>
<feature type="transmembrane region" description="Helical" evidence="2">
    <location>
        <begin position="815"/>
        <end position="834"/>
    </location>
</feature>
<feature type="transmembrane region" description="Helical" evidence="2">
    <location>
        <begin position="705"/>
        <end position="725"/>
    </location>
</feature>
<feature type="transmembrane region" description="Helical" evidence="2">
    <location>
        <begin position="945"/>
        <end position="966"/>
    </location>
</feature>
<feature type="transmembrane region" description="Helical" evidence="2">
    <location>
        <begin position="459"/>
        <end position="479"/>
    </location>
</feature>
<feature type="transmembrane region" description="Helical" evidence="2">
    <location>
        <begin position="1139"/>
        <end position="1161"/>
    </location>
</feature>
<feature type="transmembrane region" description="Helical" evidence="2">
    <location>
        <begin position="1196"/>
        <end position="1215"/>
    </location>
</feature>
<dbReference type="OrthoDB" id="472871at2"/>
<feature type="transmembrane region" description="Helical" evidence="2">
    <location>
        <begin position="309"/>
        <end position="329"/>
    </location>
</feature>
<feature type="transmembrane region" description="Helical" evidence="2">
    <location>
        <begin position="138"/>
        <end position="156"/>
    </location>
</feature>
<feature type="transmembrane region" description="Helical" evidence="2">
    <location>
        <begin position="246"/>
        <end position="265"/>
    </location>
</feature>
<feature type="transmembrane region" description="Helical" evidence="2">
    <location>
        <begin position="1227"/>
        <end position="1244"/>
    </location>
</feature>
<dbReference type="STRING" id="1479485.DA73_0202520"/>
<feature type="transmembrane region" description="Helical" evidence="2">
    <location>
        <begin position="659"/>
        <end position="677"/>
    </location>
</feature>
<reference evidence="4" key="1">
    <citation type="journal article" date="2015" name="Genome Announc.">
        <title>Draft Genome Sequence of Tolypothrix boutellei Strain VB521301.</title>
        <authorList>
            <person name="Chandrababunaidu M.M."/>
            <person name="Singh D."/>
            <person name="Sen D."/>
            <person name="Bhan S."/>
            <person name="Das S."/>
            <person name="Gupta A."/>
            <person name="Adhikary S.P."/>
            <person name="Tripathy S."/>
        </authorList>
    </citation>
    <scope>NUCLEOTIDE SEQUENCE</scope>
    <source>
        <strain evidence="4">VB521301</strain>
    </source>
</reference>
<reference evidence="3" key="2">
    <citation type="submission" date="2019-11" db="EMBL/GenBank/DDBJ databases">
        <title>Improved Assembly of Tolypothrix boutellei genome.</title>
        <authorList>
            <person name="Sarangi A.N."/>
            <person name="Mukherjee M."/>
            <person name="Ghosh S."/>
            <person name="Singh D."/>
            <person name="Das A."/>
            <person name="Kant S."/>
            <person name="Prusty A."/>
            <person name="Tripathy S."/>
        </authorList>
    </citation>
    <scope>NUCLEOTIDE SEQUENCE</scope>
    <source>
        <strain evidence="3">VB521301</strain>
    </source>
</reference>
<feature type="transmembrane region" description="Helical" evidence="2">
    <location>
        <begin position="393"/>
        <end position="409"/>
    </location>
</feature>
<feature type="transmembrane region" description="Helical" evidence="2">
    <location>
        <begin position="1296"/>
        <end position="1316"/>
    </location>
</feature>